<dbReference type="HOGENOM" id="CLU_1970545_0_0_1"/>
<proteinExistence type="predicted"/>
<sequence length="127" mass="13968">MEVDISPQGGARPATPRLGENSDPPSGPTTPTPLPWNSLKRRALFSLQKTPNAAPAAIPYIPQALLICDQLKQSNKTDYYIFLCLPASSSLQAIRPHGIQVTLAGKVLDMITQNRERLSYCQRRQQA</sequence>
<dbReference type="KEGG" id="ani:ANIA_02950"/>
<accession>Q5B930</accession>
<name>Q5B930_EMENI</name>
<dbReference type="VEuPathDB" id="FungiDB:AN2950"/>
<evidence type="ECO:0000313" key="3">
    <source>
        <dbReference type="Proteomes" id="UP000000560"/>
    </source>
</evidence>
<organism evidence="2 3">
    <name type="scientific">Emericella nidulans (strain FGSC A4 / ATCC 38163 / CBS 112.46 / NRRL 194 / M139)</name>
    <name type="common">Aspergillus nidulans</name>
    <dbReference type="NCBI Taxonomy" id="227321"/>
    <lineage>
        <taxon>Eukaryota</taxon>
        <taxon>Fungi</taxon>
        <taxon>Dikarya</taxon>
        <taxon>Ascomycota</taxon>
        <taxon>Pezizomycotina</taxon>
        <taxon>Eurotiomycetes</taxon>
        <taxon>Eurotiomycetidae</taxon>
        <taxon>Eurotiales</taxon>
        <taxon>Aspergillaceae</taxon>
        <taxon>Aspergillus</taxon>
        <taxon>Aspergillus subgen. Nidulantes</taxon>
    </lineage>
</organism>
<evidence type="ECO:0000313" key="2">
    <source>
        <dbReference type="EMBL" id="CBF83687.1"/>
    </source>
</evidence>
<feature type="region of interest" description="Disordered" evidence="1">
    <location>
        <begin position="1"/>
        <end position="36"/>
    </location>
</feature>
<dbReference type="AlphaFoldDB" id="Q5B930"/>
<feature type="compositionally biased region" description="Pro residues" evidence="1">
    <location>
        <begin position="25"/>
        <end position="34"/>
    </location>
</feature>
<protein>
    <submittedName>
        <fullName evidence="2">Uncharacterized protein</fullName>
    </submittedName>
</protein>
<dbReference type="GeneID" id="2873907"/>
<accession>C8VJ28</accession>
<evidence type="ECO:0000256" key="1">
    <source>
        <dbReference type="SAM" id="MobiDB-lite"/>
    </source>
</evidence>
<dbReference type="Proteomes" id="UP000000560">
    <property type="component" value="Chromosome VI"/>
</dbReference>
<dbReference type="EMBL" id="BN001306">
    <property type="protein sequence ID" value="CBF83687.1"/>
    <property type="molecule type" value="Genomic_DNA"/>
</dbReference>
<reference evidence="3" key="2">
    <citation type="journal article" date="2009" name="Fungal Genet. Biol.">
        <title>The 2008 update of the Aspergillus nidulans genome annotation: a community effort.</title>
        <authorList>
            <person name="Wortman J.R."/>
            <person name="Gilsenan J.M."/>
            <person name="Joardar V."/>
            <person name="Deegan J."/>
            <person name="Clutterbuck J."/>
            <person name="Andersen M.R."/>
            <person name="Archer D."/>
            <person name="Bencina M."/>
            <person name="Braus G."/>
            <person name="Coutinho P."/>
            <person name="von Dohren H."/>
            <person name="Doonan J."/>
            <person name="Driessen A.J."/>
            <person name="Durek P."/>
            <person name="Espeso E."/>
            <person name="Fekete E."/>
            <person name="Flipphi M."/>
            <person name="Estrada C.G."/>
            <person name="Geysens S."/>
            <person name="Goldman G."/>
            <person name="de Groot P.W."/>
            <person name="Hansen K."/>
            <person name="Harris S.D."/>
            <person name="Heinekamp T."/>
            <person name="Helmstaedt K."/>
            <person name="Henrissat B."/>
            <person name="Hofmann G."/>
            <person name="Homan T."/>
            <person name="Horio T."/>
            <person name="Horiuchi H."/>
            <person name="James S."/>
            <person name="Jones M."/>
            <person name="Karaffa L."/>
            <person name="Karanyi Z."/>
            <person name="Kato M."/>
            <person name="Keller N."/>
            <person name="Kelly D.E."/>
            <person name="Kiel J.A."/>
            <person name="Kim J.M."/>
            <person name="van der Klei I.J."/>
            <person name="Klis F.M."/>
            <person name="Kovalchuk A."/>
            <person name="Krasevec N."/>
            <person name="Kubicek C.P."/>
            <person name="Liu B."/>
            <person name="Maccabe A."/>
            <person name="Meyer V."/>
            <person name="Mirabito P."/>
            <person name="Miskei M."/>
            <person name="Mos M."/>
            <person name="Mullins J."/>
            <person name="Nelson D.R."/>
            <person name="Nielsen J."/>
            <person name="Oakley B.R."/>
            <person name="Osmani S.A."/>
            <person name="Pakula T."/>
            <person name="Paszewski A."/>
            <person name="Paulsen I."/>
            <person name="Pilsyk S."/>
            <person name="Pocsi I."/>
            <person name="Punt P.J."/>
            <person name="Ram A.F."/>
            <person name="Ren Q."/>
            <person name="Robellet X."/>
            <person name="Robson G."/>
            <person name="Seiboth B."/>
            <person name="van Solingen P."/>
            <person name="Specht T."/>
            <person name="Sun J."/>
            <person name="Taheri-Talesh N."/>
            <person name="Takeshita N."/>
            <person name="Ussery D."/>
            <person name="vanKuyk P.A."/>
            <person name="Visser H."/>
            <person name="van de Vondervoort P.J."/>
            <person name="de Vries R.P."/>
            <person name="Walton J."/>
            <person name="Xiang X."/>
            <person name="Xiong Y."/>
            <person name="Zeng A.P."/>
            <person name="Brandt B.W."/>
            <person name="Cornell M.J."/>
            <person name="van den Hondel C.A."/>
            <person name="Visser J."/>
            <person name="Oliver S.G."/>
            <person name="Turner G."/>
        </authorList>
    </citation>
    <scope>GENOME REANNOTATION</scope>
    <source>
        <strain evidence="3">FGSC A4 / ATCC 38163 / CBS 112.46 / NRRL 194 / M139</strain>
    </source>
</reference>
<dbReference type="InParanoid" id="Q5B930"/>
<reference evidence="3" key="1">
    <citation type="journal article" date="2005" name="Nature">
        <title>Sequencing of Aspergillus nidulans and comparative analysis with A. fumigatus and A. oryzae.</title>
        <authorList>
            <person name="Galagan J.E."/>
            <person name="Calvo S.E."/>
            <person name="Cuomo C."/>
            <person name="Ma L.J."/>
            <person name="Wortman J.R."/>
            <person name="Batzoglou S."/>
            <person name="Lee S.I."/>
            <person name="Basturkmen M."/>
            <person name="Spevak C.C."/>
            <person name="Clutterbuck J."/>
            <person name="Kapitonov V."/>
            <person name="Jurka J."/>
            <person name="Scazzocchio C."/>
            <person name="Farman M."/>
            <person name="Butler J."/>
            <person name="Purcell S."/>
            <person name="Harris S."/>
            <person name="Braus G.H."/>
            <person name="Draht O."/>
            <person name="Busch S."/>
            <person name="D'Enfert C."/>
            <person name="Bouchier C."/>
            <person name="Goldman G.H."/>
            <person name="Bell-Pedersen D."/>
            <person name="Griffiths-Jones S."/>
            <person name="Doonan J.H."/>
            <person name="Yu J."/>
            <person name="Vienken K."/>
            <person name="Pain A."/>
            <person name="Freitag M."/>
            <person name="Selker E.U."/>
            <person name="Archer D.B."/>
            <person name="Penalva M.A."/>
            <person name="Oakley B.R."/>
            <person name="Momany M."/>
            <person name="Tanaka T."/>
            <person name="Kumagai T."/>
            <person name="Asai K."/>
            <person name="Machida M."/>
            <person name="Nierman W.C."/>
            <person name="Denning D.W."/>
            <person name="Caddick M."/>
            <person name="Hynes M."/>
            <person name="Paoletti M."/>
            <person name="Fischer R."/>
            <person name="Miller B."/>
            <person name="Dyer P."/>
            <person name="Sachs M.S."/>
            <person name="Osmani S.A."/>
            <person name="Birren B.W."/>
        </authorList>
    </citation>
    <scope>NUCLEOTIDE SEQUENCE [LARGE SCALE GENOMIC DNA]</scope>
    <source>
        <strain evidence="3">FGSC A4 / ATCC 38163 / CBS 112.46 / NRRL 194 / M139</strain>
    </source>
</reference>
<keyword evidence="3" id="KW-1185">Reference proteome</keyword>
<gene>
    <name evidence="2" type="ORF">ANIA_02950</name>
</gene>
<dbReference type="RefSeq" id="XP_660554.1">
    <property type="nucleotide sequence ID" value="XM_655462.2"/>
</dbReference>